<evidence type="ECO:0000259" key="1">
    <source>
        <dbReference type="Pfam" id="PF19647"/>
    </source>
</evidence>
<evidence type="ECO:0000313" key="2">
    <source>
        <dbReference type="EMBL" id="SFW18814.1"/>
    </source>
</evidence>
<sequence>MKRLTAIMTVILLLSMAFSVLSMRKISASCNCAHTRPSIDFLASAINQDGYYKGIKLCGRVKVVEHFADIKVKVVDSFPDLKVKVVESFPDDIGEWKFVESGEDFTVQFVDSFPDIKIKYVNSFPGVE</sequence>
<dbReference type="AlphaFoldDB" id="A0A1K1MA49"/>
<dbReference type="Pfam" id="PF19647">
    <property type="entry name" value="Septknot"/>
    <property type="match status" value="1"/>
</dbReference>
<dbReference type="InterPro" id="IPR046148">
    <property type="entry name" value="Septknot"/>
</dbReference>
<dbReference type="EMBL" id="FPJA01000004">
    <property type="protein sequence ID" value="SFW18814.1"/>
    <property type="molecule type" value="Genomic_DNA"/>
</dbReference>
<protein>
    <recommendedName>
        <fullName evidence="1">7(1) septoil knot domain-containing protein</fullName>
    </recommendedName>
</protein>
<gene>
    <name evidence="2" type="ORF">SAMN02910323_0619</name>
</gene>
<evidence type="ECO:0000313" key="3">
    <source>
        <dbReference type="Proteomes" id="UP000182958"/>
    </source>
</evidence>
<feature type="domain" description="7(1) septoil knot" evidence="1">
    <location>
        <begin position="54"/>
        <end position="127"/>
    </location>
</feature>
<accession>A0A1K1MA49</accession>
<dbReference type="Proteomes" id="UP000182958">
    <property type="component" value="Unassembled WGS sequence"/>
</dbReference>
<name>A0A1K1MA49_SELRU</name>
<keyword evidence="3" id="KW-1185">Reference proteome</keyword>
<proteinExistence type="predicted"/>
<organism evidence="2 3">
    <name type="scientific">Selenomonas ruminantium</name>
    <dbReference type="NCBI Taxonomy" id="971"/>
    <lineage>
        <taxon>Bacteria</taxon>
        <taxon>Bacillati</taxon>
        <taxon>Bacillota</taxon>
        <taxon>Negativicutes</taxon>
        <taxon>Selenomonadales</taxon>
        <taxon>Selenomonadaceae</taxon>
        <taxon>Selenomonas</taxon>
    </lineage>
</organism>
<reference evidence="3" key="1">
    <citation type="submission" date="2016-11" db="EMBL/GenBank/DDBJ databases">
        <authorList>
            <person name="Varghese N."/>
            <person name="Submissions S."/>
        </authorList>
    </citation>
    <scope>NUCLEOTIDE SEQUENCE [LARGE SCALE GENOMIC DNA]</scope>
    <source>
        <strain evidence="3">C3</strain>
    </source>
</reference>